<protein>
    <recommendedName>
        <fullName evidence="5">Lipase domain-containing protein</fullName>
    </recommendedName>
</protein>
<dbReference type="Gene3D" id="3.40.50.1820">
    <property type="entry name" value="alpha/beta hydrolase"/>
    <property type="match status" value="1"/>
</dbReference>
<proteinExistence type="inferred from homology"/>
<dbReference type="SUPFAM" id="SSF53474">
    <property type="entry name" value="alpha/beta-Hydrolases"/>
    <property type="match status" value="1"/>
</dbReference>
<dbReference type="InterPro" id="IPR029058">
    <property type="entry name" value="AB_hydrolase_fold"/>
</dbReference>
<gene>
    <name evidence="6" type="ORF">IPOD504_LOCUS12581</name>
</gene>
<dbReference type="InterPro" id="IPR000734">
    <property type="entry name" value="TAG_lipase"/>
</dbReference>
<reference evidence="6" key="1">
    <citation type="submission" date="2022-03" db="EMBL/GenBank/DDBJ databases">
        <authorList>
            <person name="Martin H S."/>
        </authorList>
    </citation>
    <scope>NUCLEOTIDE SEQUENCE</scope>
</reference>
<evidence type="ECO:0000313" key="6">
    <source>
        <dbReference type="EMBL" id="CAH2063578.1"/>
    </source>
</evidence>
<dbReference type="Pfam" id="PF00151">
    <property type="entry name" value="Lipase"/>
    <property type="match status" value="1"/>
</dbReference>
<dbReference type="InterPro" id="IPR013818">
    <property type="entry name" value="Lipase"/>
</dbReference>
<sequence length="322" mass="35165">MALPVKPVPPRLAPETGAALANNWLSTPACEKSIVAATGRKCGGAAGAAWRTITVWTVDKSRHEPKHDAVGRDEAISLGRCLLADFEQVRSKREKISARLTKPLGYHLGELLASLTYEGLSPNRIELLGASLGAHIASYAAVRYHQLTGRKPMRLTGLDPAGPCFRNLPAEDRFNPEAAHHVDALHTNIDGFGIADAVAQIDFYANGGEYQQSMAHGFILPCLTLCSHIRAGLYWAAALNNPDRFLAVRCDSVERARRGDCYEGHLEINVLGLNTDFSRPGIYYLPTNEGDPYHLSEEALRRRPYGSNAYLLKAAPDEDLVV</sequence>
<keyword evidence="3" id="KW-0964">Secreted</keyword>
<comment type="subcellular location">
    <subcellularLocation>
        <location evidence="1">Secreted</location>
    </subcellularLocation>
</comment>
<organism evidence="6 7">
    <name type="scientific">Iphiclides podalirius</name>
    <name type="common">scarce swallowtail</name>
    <dbReference type="NCBI Taxonomy" id="110791"/>
    <lineage>
        <taxon>Eukaryota</taxon>
        <taxon>Metazoa</taxon>
        <taxon>Ecdysozoa</taxon>
        <taxon>Arthropoda</taxon>
        <taxon>Hexapoda</taxon>
        <taxon>Insecta</taxon>
        <taxon>Pterygota</taxon>
        <taxon>Neoptera</taxon>
        <taxon>Endopterygota</taxon>
        <taxon>Lepidoptera</taxon>
        <taxon>Glossata</taxon>
        <taxon>Ditrysia</taxon>
        <taxon>Papilionoidea</taxon>
        <taxon>Papilionidae</taxon>
        <taxon>Papilioninae</taxon>
        <taxon>Iphiclides</taxon>
    </lineage>
</organism>
<accession>A0ABN8IQG0</accession>
<evidence type="ECO:0000256" key="2">
    <source>
        <dbReference type="ARBA" id="ARBA00010701"/>
    </source>
</evidence>
<evidence type="ECO:0000256" key="4">
    <source>
        <dbReference type="RuleBase" id="RU004262"/>
    </source>
</evidence>
<feature type="non-terminal residue" evidence="6">
    <location>
        <position position="1"/>
    </location>
</feature>
<keyword evidence="7" id="KW-1185">Reference proteome</keyword>
<evidence type="ECO:0000256" key="1">
    <source>
        <dbReference type="ARBA" id="ARBA00004613"/>
    </source>
</evidence>
<dbReference type="PANTHER" id="PTHR11610">
    <property type="entry name" value="LIPASE"/>
    <property type="match status" value="1"/>
</dbReference>
<dbReference type="EMBL" id="OW152815">
    <property type="protein sequence ID" value="CAH2063578.1"/>
    <property type="molecule type" value="Genomic_DNA"/>
</dbReference>
<dbReference type="Proteomes" id="UP000837857">
    <property type="component" value="Chromosome 3"/>
</dbReference>
<name>A0ABN8IQG0_9NEOP</name>
<evidence type="ECO:0000259" key="5">
    <source>
        <dbReference type="Pfam" id="PF00151"/>
    </source>
</evidence>
<evidence type="ECO:0000256" key="3">
    <source>
        <dbReference type="ARBA" id="ARBA00022525"/>
    </source>
</evidence>
<comment type="similarity">
    <text evidence="2 4">Belongs to the AB hydrolase superfamily. Lipase family.</text>
</comment>
<evidence type="ECO:0000313" key="7">
    <source>
        <dbReference type="Proteomes" id="UP000837857"/>
    </source>
</evidence>
<feature type="domain" description="Lipase" evidence="5">
    <location>
        <begin position="78"/>
        <end position="293"/>
    </location>
</feature>